<evidence type="ECO:0000313" key="11">
    <source>
        <dbReference type="EMBL" id="ERL07027.1"/>
    </source>
</evidence>
<feature type="binding site" evidence="8">
    <location>
        <begin position="163"/>
        <end position="167"/>
    </location>
    <ligand>
        <name>NADP(+)</name>
        <dbReference type="ChEBI" id="CHEBI:58349"/>
    </ligand>
</feature>
<feature type="domain" description="Ketoreductase" evidence="10">
    <location>
        <begin position="14"/>
        <end position="227"/>
    </location>
</feature>
<dbReference type="InterPro" id="IPR011284">
    <property type="entry name" value="3oxo_ACP_reduc"/>
</dbReference>
<evidence type="ECO:0000256" key="5">
    <source>
        <dbReference type="ARBA" id="ARBA00023002"/>
    </source>
</evidence>
<accession>U2UV66</accession>
<organism evidence="11 12">
    <name type="scientific">Olsenella profusa F0195</name>
    <dbReference type="NCBI Taxonomy" id="1125712"/>
    <lineage>
        <taxon>Bacteria</taxon>
        <taxon>Bacillati</taxon>
        <taxon>Actinomycetota</taxon>
        <taxon>Coriobacteriia</taxon>
        <taxon>Coriobacteriales</taxon>
        <taxon>Atopobiaceae</taxon>
        <taxon>Olsenella</taxon>
    </lineage>
</organism>
<evidence type="ECO:0000259" key="10">
    <source>
        <dbReference type="SMART" id="SM00822"/>
    </source>
</evidence>
<evidence type="ECO:0000256" key="2">
    <source>
        <dbReference type="ARBA" id="ARBA00006484"/>
    </source>
</evidence>
<dbReference type="Gene3D" id="3.40.50.720">
    <property type="entry name" value="NAD(P)-binding Rossmann-like Domain"/>
    <property type="match status" value="1"/>
</dbReference>
<dbReference type="Proteomes" id="UP000016638">
    <property type="component" value="Unassembled WGS sequence"/>
</dbReference>
<dbReference type="InterPro" id="IPR050259">
    <property type="entry name" value="SDR"/>
</dbReference>
<reference evidence="11 12" key="1">
    <citation type="submission" date="2013-08" db="EMBL/GenBank/DDBJ databases">
        <authorList>
            <person name="Durkin A.S."/>
            <person name="Haft D.R."/>
            <person name="McCorrison J."/>
            <person name="Torralba M."/>
            <person name="Gillis M."/>
            <person name="Haft D.H."/>
            <person name="Methe B."/>
            <person name="Sutton G."/>
            <person name="Nelson K.E."/>
        </authorList>
    </citation>
    <scope>NUCLEOTIDE SEQUENCE [LARGE SCALE GENOMIC DNA]</scope>
    <source>
        <strain evidence="11 12">F0195</strain>
    </source>
</reference>
<sequence>MSQNPILTRDESRKVALVTGGSRGIGRAIAHRLAEDGYDVAIVYAGGADRAEVVVSELGDLGATSKAYRCDVAVPGEVDACVKEVIADFGSVWALVNNAGITRDGLLMRMRDEDFDRVLGVNLKGAFNTIRALSRSFMRQKGGRIVNLSSVVGIMGNAGQANYAASKAGLIGLTKSVARELAPRNVTCNAVAPGFVNTDMTAVLSDETRAGYERQIPLGRLCDPEDVAAAVSYLASDAASLVTGVVLPVDGGMSM</sequence>
<dbReference type="Pfam" id="PF13561">
    <property type="entry name" value="adh_short_C2"/>
    <property type="match status" value="1"/>
</dbReference>
<feature type="binding site" evidence="8">
    <location>
        <position position="98"/>
    </location>
    <ligand>
        <name>NADP(+)</name>
        <dbReference type="ChEBI" id="CHEBI:58349"/>
    </ligand>
</feature>
<dbReference type="SUPFAM" id="SSF51735">
    <property type="entry name" value="NAD(P)-binding Rossmann-fold domains"/>
    <property type="match status" value="1"/>
</dbReference>
<dbReference type="OrthoDB" id="9808187at2"/>
<dbReference type="InterPro" id="IPR057326">
    <property type="entry name" value="KR_dom"/>
</dbReference>
<evidence type="ECO:0000256" key="3">
    <source>
        <dbReference type="ARBA" id="ARBA00012948"/>
    </source>
</evidence>
<dbReference type="InterPro" id="IPR020904">
    <property type="entry name" value="Sc_DH/Rdtase_CS"/>
</dbReference>
<keyword evidence="9" id="KW-0444">Lipid biosynthesis</keyword>
<dbReference type="PANTHER" id="PTHR42879:SF2">
    <property type="entry name" value="3-OXOACYL-[ACYL-CARRIER-PROTEIN] REDUCTASE FABG"/>
    <property type="match status" value="1"/>
</dbReference>
<dbReference type="PRINTS" id="PR00080">
    <property type="entry name" value="SDRFAMILY"/>
</dbReference>
<dbReference type="NCBIfam" id="NF009466">
    <property type="entry name" value="PRK12826.1-2"/>
    <property type="match status" value="1"/>
</dbReference>
<dbReference type="PRINTS" id="PR00081">
    <property type="entry name" value="GDHRDH"/>
</dbReference>
<keyword evidence="9" id="KW-0443">Lipid metabolism</keyword>
<evidence type="ECO:0000256" key="6">
    <source>
        <dbReference type="ARBA" id="ARBA00048508"/>
    </source>
</evidence>
<evidence type="ECO:0000313" key="12">
    <source>
        <dbReference type="Proteomes" id="UP000016638"/>
    </source>
</evidence>
<keyword evidence="5 9" id="KW-0560">Oxidoreductase</keyword>
<dbReference type="eggNOG" id="COG1028">
    <property type="taxonomic scope" value="Bacteria"/>
</dbReference>
<dbReference type="PANTHER" id="PTHR42879">
    <property type="entry name" value="3-OXOACYL-(ACYL-CARRIER-PROTEIN) REDUCTASE"/>
    <property type="match status" value="1"/>
</dbReference>
<comment type="pathway">
    <text evidence="1 9">Lipid metabolism; fatty acid biosynthesis.</text>
</comment>
<dbReference type="GO" id="GO:0051287">
    <property type="term" value="F:NAD binding"/>
    <property type="evidence" value="ECO:0007669"/>
    <property type="project" value="UniProtKB-UniRule"/>
</dbReference>
<dbReference type="GO" id="GO:0006633">
    <property type="term" value="P:fatty acid biosynthetic process"/>
    <property type="evidence" value="ECO:0007669"/>
    <property type="project" value="UniProtKB-UniPathway"/>
</dbReference>
<comment type="catalytic activity">
    <reaction evidence="6 9">
        <text>a (3R)-hydroxyacyl-[ACP] + NADP(+) = a 3-oxoacyl-[ACP] + NADPH + H(+)</text>
        <dbReference type="Rhea" id="RHEA:17397"/>
        <dbReference type="Rhea" id="RHEA-COMP:9916"/>
        <dbReference type="Rhea" id="RHEA-COMP:9945"/>
        <dbReference type="ChEBI" id="CHEBI:15378"/>
        <dbReference type="ChEBI" id="CHEBI:57783"/>
        <dbReference type="ChEBI" id="CHEBI:58349"/>
        <dbReference type="ChEBI" id="CHEBI:78776"/>
        <dbReference type="ChEBI" id="CHEBI:78827"/>
        <dbReference type="EC" id="1.1.1.100"/>
    </reaction>
</comment>
<comment type="similarity">
    <text evidence="2 9">Belongs to the short-chain dehydrogenases/reductases (SDR) family.</text>
</comment>
<keyword evidence="4 8" id="KW-0521">NADP</keyword>
<keyword evidence="9" id="KW-0275">Fatty acid biosynthesis</keyword>
<dbReference type="AlphaFoldDB" id="U2UV66"/>
<proteinExistence type="inferred from homology"/>
<gene>
    <name evidence="11" type="primary">fabG</name>
    <name evidence="11" type="ORF">HMPREF1316_0965</name>
</gene>
<comment type="subunit">
    <text evidence="9">Homotetramer.</text>
</comment>
<dbReference type="EC" id="1.1.1.100" evidence="3 9"/>
<dbReference type="STRING" id="1125712.HMPREF1316_0965"/>
<evidence type="ECO:0000256" key="1">
    <source>
        <dbReference type="ARBA" id="ARBA00005194"/>
    </source>
</evidence>
<dbReference type="RefSeq" id="WP_021726766.1">
    <property type="nucleotide sequence ID" value="NZ_AWEZ01000061.1"/>
</dbReference>
<dbReference type="EMBL" id="AWEZ01000061">
    <property type="protein sequence ID" value="ERL07027.1"/>
    <property type="molecule type" value="Genomic_DNA"/>
</dbReference>
<dbReference type="CDD" id="cd05333">
    <property type="entry name" value="BKR_SDR_c"/>
    <property type="match status" value="1"/>
</dbReference>
<comment type="caution">
    <text evidence="11">The sequence shown here is derived from an EMBL/GenBank/DDBJ whole genome shotgun (WGS) entry which is preliminary data.</text>
</comment>
<dbReference type="GO" id="GO:0004316">
    <property type="term" value="F:3-oxoacyl-[acyl-carrier-protein] reductase (NADPH) activity"/>
    <property type="evidence" value="ECO:0007669"/>
    <property type="project" value="UniProtKB-UniRule"/>
</dbReference>
<evidence type="ECO:0000256" key="4">
    <source>
        <dbReference type="ARBA" id="ARBA00022857"/>
    </source>
</evidence>
<dbReference type="InterPro" id="IPR036291">
    <property type="entry name" value="NAD(P)-bd_dom_sf"/>
</dbReference>
<dbReference type="NCBIfam" id="TIGR01830">
    <property type="entry name" value="3oxo_ACP_reduc"/>
    <property type="match status" value="1"/>
</dbReference>
<protein>
    <recommendedName>
        <fullName evidence="3 9">3-oxoacyl-[acyl-carrier-protein] reductase</fullName>
        <ecNumber evidence="3 9">1.1.1.100</ecNumber>
    </recommendedName>
</protein>
<dbReference type="PATRIC" id="fig|1125712.3.peg.1806"/>
<dbReference type="FunFam" id="3.40.50.720:FF:000115">
    <property type="entry name" value="3-oxoacyl-[acyl-carrier-protein] reductase FabG"/>
    <property type="match status" value="1"/>
</dbReference>
<evidence type="ECO:0000256" key="8">
    <source>
        <dbReference type="PIRSR" id="PIRSR611284-2"/>
    </source>
</evidence>
<name>U2UV66_9ACTN</name>
<dbReference type="NCBIfam" id="NF005559">
    <property type="entry name" value="PRK07231.1"/>
    <property type="match status" value="1"/>
</dbReference>
<feature type="binding site" evidence="8">
    <location>
        <begin position="20"/>
        <end position="23"/>
    </location>
    <ligand>
        <name>NADP(+)</name>
        <dbReference type="ChEBI" id="CHEBI:58349"/>
    </ligand>
</feature>
<feature type="active site" description="Proton acceptor" evidence="7">
    <location>
        <position position="163"/>
    </location>
</feature>
<evidence type="ECO:0000256" key="7">
    <source>
        <dbReference type="PIRSR" id="PIRSR611284-1"/>
    </source>
</evidence>
<dbReference type="InterPro" id="IPR002347">
    <property type="entry name" value="SDR_fam"/>
</dbReference>
<keyword evidence="9" id="KW-0276">Fatty acid metabolism</keyword>
<dbReference type="SMART" id="SM00822">
    <property type="entry name" value="PKS_KR"/>
    <property type="match status" value="1"/>
</dbReference>
<dbReference type="UniPathway" id="UPA00094"/>
<keyword evidence="12" id="KW-1185">Reference proteome</keyword>
<comment type="function">
    <text evidence="9">Catalyzes the NADPH-dependent reduction of beta-ketoacyl-ACP substrates to beta-hydroxyacyl-ACP products, the first reductive step in the elongation cycle of fatty acid biosynthesis.</text>
</comment>
<evidence type="ECO:0000256" key="9">
    <source>
        <dbReference type="RuleBase" id="RU366074"/>
    </source>
</evidence>
<dbReference type="PROSITE" id="PS00061">
    <property type="entry name" value="ADH_SHORT"/>
    <property type="match status" value="1"/>
</dbReference>